<dbReference type="SUPFAM" id="SSF55729">
    <property type="entry name" value="Acyl-CoA N-acyltransferases (Nat)"/>
    <property type="match status" value="1"/>
</dbReference>
<comment type="caution">
    <text evidence="2">The sequence shown here is derived from an EMBL/GenBank/DDBJ whole genome shotgun (WGS) entry which is preliminary data.</text>
</comment>
<dbReference type="PROSITE" id="PS51186">
    <property type="entry name" value="GNAT"/>
    <property type="match status" value="1"/>
</dbReference>
<dbReference type="Pfam" id="PF00583">
    <property type="entry name" value="Acetyltransf_1"/>
    <property type="match status" value="1"/>
</dbReference>
<dbReference type="InterPro" id="IPR000182">
    <property type="entry name" value="GNAT_dom"/>
</dbReference>
<dbReference type="Gene3D" id="3.40.630.30">
    <property type="match status" value="1"/>
</dbReference>
<dbReference type="AlphaFoldDB" id="U7QAJ5"/>
<dbReference type="EMBL" id="AUZM01000113">
    <property type="protein sequence ID" value="ERT04212.1"/>
    <property type="molecule type" value="Genomic_DNA"/>
</dbReference>
<dbReference type="Proteomes" id="UP000017127">
    <property type="component" value="Unassembled WGS sequence"/>
</dbReference>
<proteinExistence type="predicted"/>
<accession>U7QAJ5</accession>
<organism evidence="2 3">
    <name type="scientific">Lyngbya aestuarii BL J</name>
    <dbReference type="NCBI Taxonomy" id="1348334"/>
    <lineage>
        <taxon>Bacteria</taxon>
        <taxon>Bacillati</taxon>
        <taxon>Cyanobacteriota</taxon>
        <taxon>Cyanophyceae</taxon>
        <taxon>Oscillatoriophycideae</taxon>
        <taxon>Oscillatoriales</taxon>
        <taxon>Microcoleaceae</taxon>
        <taxon>Lyngbya</taxon>
    </lineage>
</organism>
<protein>
    <submittedName>
        <fullName evidence="2">Acetyltransferase family protein</fullName>
    </submittedName>
</protein>
<keyword evidence="3" id="KW-1185">Reference proteome</keyword>
<feature type="domain" description="N-acetyltransferase" evidence="1">
    <location>
        <begin position="11"/>
        <end position="195"/>
    </location>
</feature>
<gene>
    <name evidence="2" type="ORF">M595_5849</name>
</gene>
<dbReference type="OrthoDB" id="6182349at2"/>
<sequence length="195" mass="22548">MKPIDNLSSQFNFREANPQDIGEIIGIHNSHVRELNALNSHGFLLAATTEQEIIEKINHQTQYFVAVHQDLEKNNKVLGFLALSKPKISPEFLSQIIWKDDSCQNKILSDQHLYINIVATHPEHMSKGVAQFLYKSLYKTFPNAFFSTFIVSQPISNSRSILFHEKQGFYWVGTLKRESFLEFKNYESVLMVKEI</sequence>
<evidence type="ECO:0000313" key="3">
    <source>
        <dbReference type="Proteomes" id="UP000017127"/>
    </source>
</evidence>
<reference evidence="2 3" key="1">
    <citation type="journal article" date="2013" name="Front. Microbiol.">
        <title>Comparative genomic analyses of the cyanobacterium, Lyngbya aestuarii BL J, a powerful hydrogen producer.</title>
        <authorList>
            <person name="Kothari A."/>
            <person name="Vaughn M."/>
            <person name="Garcia-Pichel F."/>
        </authorList>
    </citation>
    <scope>NUCLEOTIDE SEQUENCE [LARGE SCALE GENOMIC DNA]</scope>
    <source>
        <strain evidence="2 3">BL J</strain>
    </source>
</reference>
<dbReference type="GO" id="GO:0016747">
    <property type="term" value="F:acyltransferase activity, transferring groups other than amino-acyl groups"/>
    <property type="evidence" value="ECO:0007669"/>
    <property type="project" value="InterPro"/>
</dbReference>
<name>U7QAJ5_9CYAN</name>
<evidence type="ECO:0000259" key="1">
    <source>
        <dbReference type="PROSITE" id="PS51186"/>
    </source>
</evidence>
<keyword evidence="2" id="KW-0808">Transferase</keyword>
<evidence type="ECO:0000313" key="2">
    <source>
        <dbReference type="EMBL" id="ERT04212.1"/>
    </source>
</evidence>
<dbReference type="InterPro" id="IPR016181">
    <property type="entry name" value="Acyl_CoA_acyltransferase"/>
</dbReference>
<dbReference type="RefSeq" id="WP_023069514.1">
    <property type="nucleotide sequence ID" value="NZ_AUZM01000113.1"/>
</dbReference>